<keyword evidence="5" id="KW-0653">Protein transport</keyword>
<dbReference type="Gene3D" id="1.25.40.510">
    <property type="entry name" value="GLE1-like"/>
    <property type="match status" value="1"/>
</dbReference>
<evidence type="ECO:0000256" key="10">
    <source>
        <dbReference type="ARBA" id="ARBA00026227"/>
    </source>
</evidence>
<dbReference type="GO" id="GO:0015031">
    <property type="term" value="P:protein transport"/>
    <property type="evidence" value="ECO:0007669"/>
    <property type="project" value="UniProtKB-KW"/>
</dbReference>
<comment type="similarity">
    <text evidence="2">Belongs to the GLE1 family.</text>
</comment>
<dbReference type="Proteomes" id="UP001187531">
    <property type="component" value="Unassembled WGS sequence"/>
</dbReference>
<feature type="coiled-coil region" evidence="13">
    <location>
        <begin position="264"/>
        <end position="291"/>
    </location>
</feature>
<dbReference type="InterPro" id="IPR038506">
    <property type="entry name" value="GLE1-like_sf"/>
</dbReference>
<keyword evidence="6" id="KW-0811">Translocation</keyword>
<organism evidence="14 15">
    <name type="scientific">Artemia franciscana</name>
    <name type="common">Brine shrimp</name>
    <name type="synonym">Artemia sanfranciscana</name>
    <dbReference type="NCBI Taxonomy" id="6661"/>
    <lineage>
        <taxon>Eukaryota</taxon>
        <taxon>Metazoa</taxon>
        <taxon>Ecdysozoa</taxon>
        <taxon>Arthropoda</taxon>
        <taxon>Crustacea</taxon>
        <taxon>Branchiopoda</taxon>
        <taxon>Anostraca</taxon>
        <taxon>Artemiidae</taxon>
        <taxon>Artemia</taxon>
    </lineage>
</organism>
<dbReference type="InterPro" id="IPR036770">
    <property type="entry name" value="Ankyrin_rpt-contain_sf"/>
</dbReference>
<gene>
    <name evidence="14" type="ORF">QYM36_003802</name>
</gene>
<reference evidence="14" key="1">
    <citation type="submission" date="2023-07" db="EMBL/GenBank/DDBJ databases">
        <title>Chromosome-level genome assembly of Artemia franciscana.</title>
        <authorList>
            <person name="Jo E."/>
        </authorList>
    </citation>
    <scope>NUCLEOTIDE SEQUENCE</scope>
    <source>
        <tissue evidence="14">Whole body</tissue>
    </source>
</reference>
<comment type="subcellular location">
    <subcellularLocation>
        <location evidence="1">Nucleus</location>
        <location evidence="1">Nuclear pore complex</location>
    </subcellularLocation>
</comment>
<evidence type="ECO:0000256" key="8">
    <source>
        <dbReference type="ARBA" id="ARBA00023242"/>
    </source>
</evidence>
<keyword evidence="3" id="KW-0813">Transport</keyword>
<dbReference type="GO" id="GO:0000822">
    <property type="term" value="F:inositol hexakisphosphate binding"/>
    <property type="evidence" value="ECO:0007669"/>
    <property type="project" value="TreeGrafter"/>
</dbReference>
<dbReference type="Pfam" id="PF07817">
    <property type="entry name" value="GLE1"/>
    <property type="match status" value="1"/>
</dbReference>
<dbReference type="Pfam" id="PF12796">
    <property type="entry name" value="Ank_2"/>
    <property type="match status" value="1"/>
</dbReference>
<dbReference type="GO" id="GO:0005543">
    <property type="term" value="F:phospholipid binding"/>
    <property type="evidence" value="ECO:0007669"/>
    <property type="project" value="TreeGrafter"/>
</dbReference>
<dbReference type="PANTHER" id="PTHR12960">
    <property type="entry name" value="GLE-1-RELATED"/>
    <property type="match status" value="1"/>
</dbReference>
<name>A0AA88LH89_ARTSF</name>
<dbReference type="AlphaFoldDB" id="A0AA88LH89"/>
<evidence type="ECO:0000256" key="7">
    <source>
        <dbReference type="ARBA" id="ARBA00023132"/>
    </source>
</evidence>
<dbReference type="GO" id="GO:0044614">
    <property type="term" value="C:nuclear pore cytoplasmic filaments"/>
    <property type="evidence" value="ECO:0007669"/>
    <property type="project" value="TreeGrafter"/>
</dbReference>
<evidence type="ECO:0000256" key="4">
    <source>
        <dbReference type="ARBA" id="ARBA00022816"/>
    </source>
</evidence>
<evidence type="ECO:0000256" key="3">
    <source>
        <dbReference type="ARBA" id="ARBA00022448"/>
    </source>
</evidence>
<protein>
    <recommendedName>
        <fullName evidence="10">mRNA export factor GLE1</fullName>
    </recommendedName>
    <alternativeName>
        <fullName evidence="12">GLE1 RNA export mediator</fullName>
    </alternativeName>
    <alternativeName>
        <fullName evidence="11">Nucleoporin GLE1</fullName>
    </alternativeName>
</protein>
<keyword evidence="15" id="KW-1185">Reference proteome</keyword>
<dbReference type="GO" id="GO:0031369">
    <property type="term" value="F:translation initiation factor binding"/>
    <property type="evidence" value="ECO:0007669"/>
    <property type="project" value="TreeGrafter"/>
</dbReference>
<keyword evidence="8" id="KW-0539">Nucleus</keyword>
<evidence type="ECO:0000256" key="11">
    <source>
        <dbReference type="ARBA" id="ARBA00029983"/>
    </source>
</evidence>
<dbReference type="GO" id="GO:0016973">
    <property type="term" value="P:poly(A)+ mRNA export from nucleus"/>
    <property type="evidence" value="ECO:0007669"/>
    <property type="project" value="InterPro"/>
</dbReference>
<comment type="function">
    <text evidence="9">Required for the export of mRNAs containing poly(A) tails from the nucleus into the cytoplasm. May be involved in the terminal step of the mRNA transport through the nuclear pore complex (NPC).</text>
</comment>
<dbReference type="SUPFAM" id="SSF48403">
    <property type="entry name" value="Ankyrin repeat"/>
    <property type="match status" value="1"/>
</dbReference>
<evidence type="ECO:0000256" key="6">
    <source>
        <dbReference type="ARBA" id="ARBA00023010"/>
    </source>
</evidence>
<dbReference type="PANTHER" id="PTHR12960:SF0">
    <property type="entry name" value="MRNA EXPORT FACTOR GLE1"/>
    <property type="match status" value="1"/>
</dbReference>
<dbReference type="Gene3D" id="1.25.40.20">
    <property type="entry name" value="Ankyrin repeat-containing domain"/>
    <property type="match status" value="1"/>
</dbReference>
<accession>A0AA88LH89</accession>
<evidence type="ECO:0000256" key="1">
    <source>
        <dbReference type="ARBA" id="ARBA00004567"/>
    </source>
</evidence>
<keyword evidence="13" id="KW-0175">Coiled coil</keyword>
<comment type="caution">
    <text evidence="14">The sequence shown here is derived from an EMBL/GenBank/DDBJ whole genome shotgun (WGS) entry which is preliminary data.</text>
</comment>
<evidence type="ECO:0000256" key="13">
    <source>
        <dbReference type="SAM" id="Coils"/>
    </source>
</evidence>
<evidence type="ECO:0000256" key="9">
    <source>
        <dbReference type="ARBA" id="ARBA00024680"/>
    </source>
</evidence>
<sequence length="990" mass="115047">MFDKEEVNSSLNRAVREGDLEGAKELINSFGLSYIKEWSDGYMLLCQALINKNTAIAKLLLNYDCKVNIENGPYAGLGRDIPFKIIKNRKLTGTPLHLAVISGDLEVIKMACGQVYSMQEDMYRNVDVCRLLILNRTDTPIMKSFDVGEVLSDVSAKSSRNRLLEHLKSSKYGKLKYGQQAKFHFECQPGHKTYAASEEEFQLKKVILEIEEVLNGLISKITEVFLLHQRKNRLLLASVSYIKKVCEIQETILTCLQRFPENVMQDLDMVIENLHNAMEAWRLEMISFETEAASQKYSSSLQTSYPLADLTSIQNSFNSLSNPPAPRSNKITYILYFILNIIMSLLSWDTVRNENQKEQMNLEATDVTEHQEEKRKYELFIERMMENLKDFIDSSAKITKELRLCPLGMFFGSQVTPFLIKYNERRYEMLQHILRVSMSDFEEKEMNTAVLTVDGLENLVSELVQDIGTITFKNEEFEERNEKRDVKLLSWRVPVEAQETHDESLIARKSNLENKQNEEIKDTYVVDLSLWESFYAQKALEKRDEQSRIFAEAKIDDKILAFQTKIQEEENRFAVECKHKEIEAKLRQEDLDRLEAEDLDRLQLEAERRAFEFKEEYDKIWETLMVNFEAELMAKEAETLRRDNLQKEEEENMRIKDLQNVVATANIEVKTTDEEEMSARVPAMRVEKSRQRDSKTEAVILPQSRELAHRDLQEFLRKYEDKVLKLCEDDNTKHVRDNTKKFIQTILNTITPSDSRGFAEKLEKLKQLLSGKSVVDQTNKIFSIPDFLAPFAILTLVEKFLKRGDLNGHETTLMCAKLITSLMSDFSEFEKVMLASFNKTCPYLVPFFPSKFEGQSKEDYYRCRGYHCEGGEIEEPNKFLKRMEAVSRLYFSLFIQPNQNVMPLLNAQEWISLIIKTEPEVDMTATLLNVCLEVCYPKLLQLQSERTIELLTNLAERYLPRIKAVTPEGHGGPIQRLELLLEKNLKGQRR</sequence>
<dbReference type="GO" id="GO:0005737">
    <property type="term" value="C:cytoplasm"/>
    <property type="evidence" value="ECO:0007669"/>
    <property type="project" value="TreeGrafter"/>
</dbReference>
<evidence type="ECO:0000313" key="14">
    <source>
        <dbReference type="EMBL" id="KAK2721620.1"/>
    </source>
</evidence>
<dbReference type="InterPro" id="IPR002110">
    <property type="entry name" value="Ankyrin_rpt"/>
</dbReference>
<proteinExistence type="inferred from homology"/>
<evidence type="ECO:0000256" key="5">
    <source>
        <dbReference type="ARBA" id="ARBA00022927"/>
    </source>
</evidence>
<feature type="coiled-coil region" evidence="13">
    <location>
        <begin position="630"/>
        <end position="675"/>
    </location>
</feature>
<evidence type="ECO:0000313" key="15">
    <source>
        <dbReference type="Proteomes" id="UP001187531"/>
    </source>
</evidence>
<keyword evidence="7" id="KW-0906">Nuclear pore complex</keyword>
<evidence type="ECO:0000256" key="12">
    <source>
        <dbReference type="ARBA" id="ARBA00030897"/>
    </source>
</evidence>
<keyword evidence="4" id="KW-0509">mRNA transport</keyword>
<dbReference type="EMBL" id="JAVRJZ010000006">
    <property type="protein sequence ID" value="KAK2721620.1"/>
    <property type="molecule type" value="Genomic_DNA"/>
</dbReference>
<evidence type="ECO:0000256" key="2">
    <source>
        <dbReference type="ARBA" id="ARBA00011056"/>
    </source>
</evidence>
<dbReference type="InterPro" id="IPR012476">
    <property type="entry name" value="GLE1"/>
</dbReference>